<proteinExistence type="predicted"/>
<evidence type="ECO:0000313" key="1">
    <source>
        <dbReference type="EMBL" id="SVB58997.1"/>
    </source>
</evidence>
<organism evidence="1">
    <name type="scientific">marine metagenome</name>
    <dbReference type="NCBI Taxonomy" id="408172"/>
    <lineage>
        <taxon>unclassified sequences</taxon>
        <taxon>metagenomes</taxon>
        <taxon>ecological metagenomes</taxon>
    </lineage>
</organism>
<gene>
    <name evidence="1" type="ORF">METZ01_LOCUS211851</name>
</gene>
<name>A0A382FA83_9ZZZZ</name>
<protein>
    <submittedName>
        <fullName evidence="1">Uncharacterized protein</fullName>
    </submittedName>
</protein>
<dbReference type="AlphaFoldDB" id="A0A382FA83"/>
<dbReference type="EMBL" id="UINC01048456">
    <property type="protein sequence ID" value="SVB58997.1"/>
    <property type="molecule type" value="Genomic_DNA"/>
</dbReference>
<reference evidence="1" key="1">
    <citation type="submission" date="2018-05" db="EMBL/GenBank/DDBJ databases">
        <authorList>
            <person name="Lanie J.A."/>
            <person name="Ng W.-L."/>
            <person name="Kazmierczak K.M."/>
            <person name="Andrzejewski T.M."/>
            <person name="Davidsen T.M."/>
            <person name="Wayne K.J."/>
            <person name="Tettelin H."/>
            <person name="Glass J.I."/>
            <person name="Rusch D."/>
            <person name="Podicherti R."/>
            <person name="Tsui H.-C.T."/>
            <person name="Winkler M.E."/>
        </authorList>
    </citation>
    <scope>NUCLEOTIDE SEQUENCE</scope>
</reference>
<accession>A0A382FA83</accession>
<sequence length="25" mass="2814">MKTKEPLICLVFISNIGNLGEEPMH</sequence>